<dbReference type="Pfam" id="PF05840">
    <property type="entry name" value="Phage_GPA"/>
    <property type="match status" value="1"/>
</dbReference>
<evidence type="ECO:0000259" key="7">
    <source>
        <dbReference type="Pfam" id="PF05840"/>
    </source>
</evidence>
<gene>
    <name evidence="8" type="ORF">NCTC12282_02375</name>
</gene>
<dbReference type="InterPro" id="IPR008766">
    <property type="entry name" value="Replication_gene_A-like"/>
</dbReference>
<dbReference type="AlphaFoldDB" id="A0A484ZP53"/>
<dbReference type="GO" id="GO:0004519">
    <property type="term" value="F:endonuclease activity"/>
    <property type="evidence" value="ECO:0007669"/>
    <property type="project" value="UniProtKB-KW"/>
</dbReference>
<evidence type="ECO:0000256" key="2">
    <source>
        <dbReference type="ARBA" id="ARBA00009260"/>
    </source>
</evidence>
<organism evidence="8 9">
    <name type="scientific">Budvicia aquatica</name>
    <dbReference type="NCBI Taxonomy" id="82979"/>
    <lineage>
        <taxon>Bacteria</taxon>
        <taxon>Pseudomonadati</taxon>
        <taxon>Pseudomonadota</taxon>
        <taxon>Gammaproteobacteria</taxon>
        <taxon>Enterobacterales</taxon>
        <taxon>Budviciaceae</taxon>
        <taxon>Budvicia</taxon>
    </lineage>
</organism>
<dbReference type="EMBL" id="CAADJA010000002">
    <property type="protein sequence ID" value="VFS47439.1"/>
    <property type="molecule type" value="Genomic_DNA"/>
</dbReference>
<evidence type="ECO:0000256" key="5">
    <source>
        <dbReference type="ARBA" id="ARBA00022759"/>
    </source>
</evidence>
<evidence type="ECO:0000256" key="1">
    <source>
        <dbReference type="ARBA" id="ARBA00003293"/>
    </source>
</evidence>
<accession>A0A484ZP53</accession>
<evidence type="ECO:0000256" key="6">
    <source>
        <dbReference type="ARBA" id="ARBA00022801"/>
    </source>
</evidence>
<dbReference type="GO" id="GO:0016787">
    <property type="term" value="F:hydrolase activity"/>
    <property type="evidence" value="ECO:0007669"/>
    <property type="project" value="UniProtKB-KW"/>
</dbReference>
<keyword evidence="4" id="KW-0540">Nuclease</keyword>
<dbReference type="RefSeq" id="WP_127526432.1">
    <property type="nucleotide sequence ID" value="NZ_CAADJA010000002.1"/>
</dbReference>
<sequence>MNFSFSNIITETLPPGHQWAYPWNAPLPPISRPDISTFDIEEKEKFIGRLLAARSRVAAFPKFIQAPINKRIDDIERSQGIKKANAHLLNHVILRTAPRLELIAEKYKINRDSFVTAELRRDFNNLPDMDSKRRDELAFRIAAYLNMEMSLIADETAGEPPHRVAFETYSRIANIARAFNQVPPGFSSWEKGSLEPDAAISALFRLTSENWWRRRLKRFADLWREHLQIGLGNVSKKTSAYCSRTTQFEWKEQRRRTREFLESMQLEDEEGNRISLIEKYDGSNANPEIRRCEMMTRIRGFENVSLELGYVADFYTLTAPSKYHATTSAGYKNRKWQGSNPADTQRYLCGVWAKIRAKLARDGLPIFGIRVAEPHHDGTPHWHMLIFMRPSDVDAIRLVMRGHAMSEDFEELRSDKAKKARFYVEPIDPDKGSATGYVAKYISKNIDGYALDGEIDADTKEPLKEAALAASAWASRWRIRQFQFIGGAPVSVYRELRRMADTDTAKALDLDFAAVHDAADKGAWGEYVKAQGGPFVKRRELIVSLVYELKEGASEYGEDVKKIFGVQCSHVPGSPIRTRIKEWKIVSKISDEAKATSVLALAFELDLNGAFAPSRSSVNNCTEPQRRVSRNIELQLKSRGETGDPEQVSILIRGGILKTDPGKGLRIANNQLIDVRIGLDVGRVYRASNERDVEKAFNDLGI</sequence>
<proteinExistence type="inferred from homology"/>
<evidence type="ECO:0000256" key="3">
    <source>
        <dbReference type="ARBA" id="ARBA00022705"/>
    </source>
</evidence>
<protein>
    <submittedName>
        <fullName evidence="8">Bacteriophage replication gene A protein (GPA)</fullName>
    </submittedName>
</protein>
<dbReference type="GO" id="GO:0006260">
    <property type="term" value="P:DNA replication"/>
    <property type="evidence" value="ECO:0007669"/>
    <property type="project" value="UniProtKB-KW"/>
</dbReference>
<keyword evidence="6" id="KW-0378">Hydrolase</keyword>
<dbReference type="Proteomes" id="UP000373449">
    <property type="component" value="Unassembled WGS sequence"/>
</dbReference>
<comment type="function">
    <text evidence="1">Possible endonuclease which induces a single-strand cut and initiates DNA replication.</text>
</comment>
<evidence type="ECO:0000313" key="8">
    <source>
        <dbReference type="EMBL" id="VFS47439.1"/>
    </source>
</evidence>
<feature type="domain" description="Replication gene A protein-like" evidence="7">
    <location>
        <begin position="134"/>
        <end position="449"/>
    </location>
</feature>
<name>A0A484ZP53_9GAMM</name>
<comment type="similarity">
    <text evidence="2">Belongs to the phage GPA family.</text>
</comment>
<evidence type="ECO:0000313" key="9">
    <source>
        <dbReference type="Proteomes" id="UP000373449"/>
    </source>
</evidence>
<evidence type="ECO:0000256" key="4">
    <source>
        <dbReference type="ARBA" id="ARBA00022722"/>
    </source>
</evidence>
<keyword evidence="5" id="KW-0255">Endonuclease</keyword>
<keyword evidence="3" id="KW-0235">DNA replication</keyword>
<dbReference type="OrthoDB" id="5568266at2"/>
<reference evidence="8 9" key="1">
    <citation type="submission" date="2019-03" db="EMBL/GenBank/DDBJ databases">
        <authorList>
            <consortium name="Pathogen Informatics"/>
        </authorList>
    </citation>
    <scope>NUCLEOTIDE SEQUENCE [LARGE SCALE GENOMIC DNA]</scope>
    <source>
        <strain evidence="8 9">NCTC12282</strain>
    </source>
</reference>